<feature type="non-terminal residue" evidence="1">
    <location>
        <position position="138"/>
    </location>
</feature>
<proteinExistence type="predicted"/>
<comment type="caution">
    <text evidence="1">The sequence shown here is derived from an EMBL/GenBank/DDBJ whole genome shotgun (WGS) entry which is preliminary data.</text>
</comment>
<accession>A0A5J4RWW9</accession>
<name>A0A5J4RWW9_9ZZZZ</name>
<sequence>MKRVVLLFIVGILFIGKSLGQDHGRYYIRLEGKVTNSKGRTACTAGQEISLINESLHQRILMDNTKLNHDESITYPNRMPLIPPKFPFSHIYFYGWRGEYDREGECVEMEKKGSYINIESKYPYIPYMKITHGETFDG</sequence>
<dbReference type="EMBL" id="SNRY01000616">
    <property type="protein sequence ID" value="KAA6338456.1"/>
    <property type="molecule type" value="Genomic_DNA"/>
</dbReference>
<dbReference type="AlphaFoldDB" id="A0A5J4RWW9"/>
<protein>
    <submittedName>
        <fullName evidence="1">Uncharacterized protein</fullName>
    </submittedName>
</protein>
<organism evidence="1">
    <name type="scientific">termite gut metagenome</name>
    <dbReference type="NCBI Taxonomy" id="433724"/>
    <lineage>
        <taxon>unclassified sequences</taxon>
        <taxon>metagenomes</taxon>
        <taxon>organismal metagenomes</taxon>
    </lineage>
</organism>
<reference evidence="1" key="1">
    <citation type="submission" date="2019-03" db="EMBL/GenBank/DDBJ databases">
        <title>Single cell metagenomics reveals metabolic interactions within the superorganism composed of flagellate Streblomastix strix and complex community of Bacteroidetes bacteria on its surface.</title>
        <authorList>
            <person name="Treitli S.C."/>
            <person name="Kolisko M."/>
            <person name="Husnik F."/>
            <person name="Keeling P."/>
            <person name="Hampl V."/>
        </authorList>
    </citation>
    <scope>NUCLEOTIDE SEQUENCE</scope>
    <source>
        <strain evidence="1">STM</strain>
    </source>
</reference>
<gene>
    <name evidence="1" type="ORF">EZS27_013545</name>
</gene>
<evidence type="ECO:0000313" key="1">
    <source>
        <dbReference type="EMBL" id="KAA6338456.1"/>
    </source>
</evidence>